<feature type="domain" description="NAD-dependent epimerase/dehydratase" evidence="1">
    <location>
        <begin position="5"/>
        <end position="225"/>
    </location>
</feature>
<dbReference type="InterPro" id="IPR036291">
    <property type="entry name" value="NAD(P)-bd_dom_sf"/>
</dbReference>
<evidence type="ECO:0000313" key="3">
    <source>
        <dbReference type="Proteomes" id="UP000305524"/>
    </source>
</evidence>
<organism evidence="2 3">
    <name type="scientific">Bacillus mycoides</name>
    <dbReference type="NCBI Taxonomy" id="1405"/>
    <lineage>
        <taxon>Bacteria</taxon>
        <taxon>Bacillati</taxon>
        <taxon>Bacillota</taxon>
        <taxon>Bacilli</taxon>
        <taxon>Bacillales</taxon>
        <taxon>Bacillaceae</taxon>
        <taxon>Bacillus</taxon>
        <taxon>Bacillus cereus group</taxon>
    </lineage>
</organism>
<dbReference type="RefSeq" id="WP_137057181.1">
    <property type="nucleotide sequence ID" value="NZ_SZOD01000129.1"/>
</dbReference>
<accession>A0A4U3ADN5</accession>
<dbReference type="AlphaFoldDB" id="A0A4U3ADN5"/>
<evidence type="ECO:0000313" key="2">
    <source>
        <dbReference type="EMBL" id="TKI86394.1"/>
    </source>
</evidence>
<dbReference type="InterPro" id="IPR001509">
    <property type="entry name" value="Epimerase_deHydtase"/>
</dbReference>
<dbReference type="PRINTS" id="PR01713">
    <property type="entry name" value="NUCEPIMERASE"/>
</dbReference>
<proteinExistence type="predicted"/>
<dbReference type="EMBL" id="SZOD01000129">
    <property type="protein sequence ID" value="TKI86394.1"/>
    <property type="molecule type" value="Genomic_DNA"/>
</dbReference>
<dbReference type="PANTHER" id="PTHR43245">
    <property type="entry name" value="BIFUNCTIONAL POLYMYXIN RESISTANCE PROTEIN ARNA"/>
    <property type="match status" value="1"/>
</dbReference>
<reference evidence="2 3" key="1">
    <citation type="journal article" date="2019" name="Environ. Microbiol.">
        <title>An active ?-lactamase is a part of an orchestrated cell wall stress resistance network of Bacillus subtilis and related rhizosphere species.</title>
        <authorList>
            <person name="Bucher T."/>
            <person name="Keren-Paz A."/>
            <person name="Hausser J."/>
            <person name="Olender T."/>
            <person name="Cytryn E."/>
            <person name="Kolodkin-Gal I."/>
        </authorList>
    </citation>
    <scope>NUCLEOTIDE SEQUENCE [LARGE SCALE GENOMIC DNA]</scope>
    <source>
        <strain evidence="2 3">I186</strain>
    </source>
</reference>
<dbReference type="Pfam" id="PF01370">
    <property type="entry name" value="Epimerase"/>
    <property type="match status" value="1"/>
</dbReference>
<comment type="caution">
    <text evidence="2">The sequence shown here is derived from an EMBL/GenBank/DDBJ whole genome shotgun (WGS) entry which is preliminary data.</text>
</comment>
<protein>
    <submittedName>
        <fullName evidence="2">NAD-dependent epimerase/dehydratase family protein</fullName>
    </submittedName>
</protein>
<dbReference type="InterPro" id="IPR050177">
    <property type="entry name" value="Lipid_A_modif_metabolic_enz"/>
</dbReference>
<dbReference type="PANTHER" id="PTHR43245:SF13">
    <property type="entry name" value="UDP-D-APIOSE_UDP-D-XYLOSE SYNTHASE 2"/>
    <property type="match status" value="1"/>
</dbReference>
<sequence length="307" mass="34335">MKIGVIGGGGFIGKHVTKELIARGYEVIIFDKFKPSIDVPFEEIDILDIATLREKLINVDGVIHLAALVGVDNCRSNEEDVVRVNFEGTKNIVEVCIENGIGKLLFSSSSEVYGDGVSVPFKENDVKIPKSAYGKAKLMSEDFLKEYANNSFKVRVVRYFNVYGSQQNENFVISKFLKQAHNGENMTIYGDGQQIRCFSYISDIVNGTILAFEYEGENFADFNIGNNKPISMEELAGKINELMGNKSEIEFLNLGDEGVRDSNIEIFRRIPSLEKAQLLLNYQPVISLNRGLEKIIEEKYGNTVSIS</sequence>
<gene>
    <name evidence="2" type="ORF">FC701_06020</name>
</gene>
<dbReference type="SUPFAM" id="SSF51735">
    <property type="entry name" value="NAD(P)-binding Rossmann-fold domains"/>
    <property type="match status" value="1"/>
</dbReference>
<dbReference type="Proteomes" id="UP000305524">
    <property type="component" value="Unassembled WGS sequence"/>
</dbReference>
<name>A0A4U3ADN5_BACMY</name>
<dbReference type="Gene3D" id="3.40.50.720">
    <property type="entry name" value="NAD(P)-binding Rossmann-like Domain"/>
    <property type="match status" value="1"/>
</dbReference>
<evidence type="ECO:0000259" key="1">
    <source>
        <dbReference type="Pfam" id="PF01370"/>
    </source>
</evidence>